<comment type="caution">
    <text evidence="2">The sequence shown here is derived from an EMBL/GenBank/DDBJ whole genome shotgun (WGS) entry which is preliminary data.</text>
</comment>
<dbReference type="Proteomes" id="UP001595997">
    <property type="component" value="Unassembled WGS sequence"/>
</dbReference>
<name>A0ABV9ABR0_9ACTN</name>
<organism evidence="2 3">
    <name type="scientific">Streptomyces ovatisporus</name>
    <dbReference type="NCBI Taxonomy" id="1128682"/>
    <lineage>
        <taxon>Bacteria</taxon>
        <taxon>Bacillati</taxon>
        <taxon>Actinomycetota</taxon>
        <taxon>Actinomycetes</taxon>
        <taxon>Kitasatosporales</taxon>
        <taxon>Streptomycetaceae</taxon>
        <taxon>Streptomyces</taxon>
    </lineage>
</organism>
<keyword evidence="1" id="KW-0472">Membrane</keyword>
<evidence type="ECO:0000313" key="2">
    <source>
        <dbReference type="EMBL" id="MFC4496296.1"/>
    </source>
</evidence>
<keyword evidence="1" id="KW-0812">Transmembrane</keyword>
<feature type="transmembrane region" description="Helical" evidence="1">
    <location>
        <begin position="132"/>
        <end position="152"/>
    </location>
</feature>
<reference evidence="3" key="1">
    <citation type="journal article" date="2019" name="Int. J. Syst. Evol. Microbiol.">
        <title>The Global Catalogue of Microorganisms (GCM) 10K type strain sequencing project: providing services to taxonomists for standard genome sequencing and annotation.</title>
        <authorList>
            <consortium name="The Broad Institute Genomics Platform"/>
            <consortium name="The Broad Institute Genome Sequencing Center for Infectious Disease"/>
            <person name="Wu L."/>
            <person name="Ma J."/>
        </authorList>
    </citation>
    <scope>NUCLEOTIDE SEQUENCE [LARGE SCALE GENOMIC DNA]</scope>
    <source>
        <strain evidence="3">CGMCC 4.7357</strain>
    </source>
</reference>
<accession>A0ABV9ABR0</accession>
<proteinExistence type="predicted"/>
<protein>
    <recommendedName>
        <fullName evidence="4">DUF1772 domain-containing protein</fullName>
    </recommendedName>
</protein>
<dbReference type="EMBL" id="JBHSFH010000010">
    <property type="protein sequence ID" value="MFC4496296.1"/>
    <property type="molecule type" value="Genomic_DNA"/>
</dbReference>
<feature type="transmembrane region" description="Helical" evidence="1">
    <location>
        <begin position="56"/>
        <end position="77"/>
    </location>
</feature>
<gene>
    <name evidence="2" type="ORF">ACFPA8_19390</name>
</gene>
<keyword evidence="1" id="KW-1133">Transmembrane helix</keyword>
<sequence>MTRIRQKWLTLTAVLGLAYWFFGNLYEAIVISPNWVVDSGAQLTRLNGFFVNTDPTLFFVPLTLLATVLVWVLHLVNRDSELRVHYRKASLCALALTALNILIVTTLITKLFGADYLSYEDELSTYAWRWNVLNVIRMLLTAATAFHLFGAFRKLDTP</sequence>
<feature type="transmembrane region" description="Helical" evidence="1">
    <location>
        <begin position="12"/>
        <end position="36"/>
    </location>
</feature>
<feature type="transmembrane region" description="Helical" evidence="1">
    <location>
        <begin position="89"/>
        <end position="112"/>
    </location>
</feature>
<evidence type="ECO:0000256" key="1">
    <source>
        <dbReference type="SAM" id="Phobius"/>
    </source>
</evidence>
<keyword evidence="3" id="KW-1185">Reference proteome</keyword>
<dbReference type="RefSeq" id="WP_386450180.1">
    <property type="nucleotide sequence ID" value="NZ_JBHSFH010000010.1"/>
</dbReference>
<evidence type="ECO:0000313" key="3">
    <source>
        <dbReference type="Proteomes" id="UP001595997"/>
    </source>
</evidence>
<evidence type="ECO:0008006" key="4">
    <source>
        <dbReference type="Google" id="ProtNLM"/>
    </source>
</evidence>